<evidence type="ECO:0000313" key="3">
    <source>
        <dbReference type="Proteomes" id="UP000501534"/>
    </source>
</evidence>
<accession>A0A6M4GRV0</accession>
<proteinExistence type="predicted"/>
<feature type="chain" id="PRO_5027030486" description="UrcA family protein" evidence="1">
    <location>
        <begin position="24"/>
        <end position="102"/>
    </location>
</feature>
<gene>
    <name evidence="2" type="ORF">DSM104443_00231</name>
</gene>
<name>A0A6M4GRV0_9PROT</name>
<evidence type="ECO:0000256" key="1">
    <source>
        <dbReference type="SAM" id="SignalP"/>
    </source>
</evidence>
<evidence type="ECO:0000313" key="2">
    <source>
        <dbReference type="EMBL" id="QJR09194.1"/>
    </source>
</evidence>
<dbReference type="Proteomes" id="UP000501534">
    <property type="component" value="Chromosome"/>
</dbReference>
<dbReference type="AlphaFoldDB" id="A0A6M4GRV0"/>
<dbReference type="PROSITE" id="PS51257">
    <property type="entry name" value="PROKAR_LIPOPROTEIN"/>
    <property type="match status" value="1"/>
</dbReference>
<sequence>MDRNTLFLAAAVAIGCYGLSAKAQDPAVQAGDPARWYQPADTPQKKFETLKKEAGAALKEARDECRKSATDRRACEAQARAQYDSDMQLARGYLAGDNPMPR</sequence>
<feature type="signal peptide" evidence="1">
    <location>
        <begin position="1"/>
        <end position="23"/>
    </location>
</feature>
<reference evidence="2 3" key="1">
    <citation type="submission" date="2020-04" db="EMBL/GenBank/DDBJ databases">
        <title>Usitatibacter rugosus gen. nov., sp. nov. and Usitatibacter palustris sp. nov., novel members of Usitatibacteraceae fam. nov. within the order Nitrosomonadales isolated from soil.</title>
        <authorList>
            <person name="Huber K.J."/>
            <person name="Neumann-Schaal M."/>
            <person name="Geppert A."/>
            <person name="Luckner M."/>
            <person name="Wanner G."/>
            <person name="Overmann J."/>
        </authorList>
    </citation>
    <scope>NUCLEOTIDE SEQUENCE [LARGE SCALE GENOMIC DNA]</scope>
    <source>
        <strain evidence="2 3">0125_3</strain>
    </source>
</reference>
<protein>
    <recommendedName>
        <fullName evidence="4">UrcA family protein</fullName>
    </recommendedName>
</protein>
<evidence type="ECO:0008006" key="4">
    <source>
        <dbReference type="Google" id="ProtNLM"/>
    </source>
</evidence>
<dbReference type="KEGG" id="uru:DSM104443_00231"/>
<organism evidence="2 3">
    <name type="scientific">Usitatibacter rugosus</name>
    <dbReference type="NCBI Taxonomy" id="2732067"/>
    <lineage>
        <taxon>Bacteria</taxon>
        <taxon>Pseudomonadati</taxon>
        <taxon>Pseudomonadota</taxon>
        <taxon>Betaproteobacteria</taxon>
        <taxon>Nitrosomonadales</taxon>
        <taxon>Usitatibacteraceae</taxon>
        <taxon>Usitatibacter</taxon>
    </lineage>
</organism>
<keyword evidence="1" id="KW-0732">Signal</keyword>
<keyword evidence="3" id="KW-1185">Reference proteome</keyword>
<dbReference type="RefSeq" id="WP_171088885.1">
    <property type="nucleotide sequence ID" value="NZ_CP053069.1"/>
</dbReference>
<dbReference type="EMBL" id="CP053069">
    <property type="protein sequence ID" value="QJR09194.1"/>
    <property type="molecule type" value="Genomic_DNA"/>
</dbReference>